<evidence type="ECO:0000313" key="4">
    <source>
        <dbReference type="Proteomes" id="UP001293593"/>
    </source>
</evidence>
<dbReference type="AlphaFoldDB" id="A0AAE1IQM3"/>
<dbReference type="InterPro" id="IPR036691">
    <property type="entry name" value="Endo/exonu/phosph_ase_sf"/>
</dbReference>
<name>A0AAE1IQM3_9FABA</name>
<keyword evidence="4" id="KW-1185">Reference proteome</keyword>
<organism evidence="3 4">
    <name type="scientific">Acacia crassicarpa</name>
    <name type="common">northern wattle</name>
    <dbReference type="NCBI Taxonomy" id="499986"/>
    <lineage>
        <taxon>Eukaryota</taxon>
        <taxon>Viridiplantae</taxon>
        <taxon>Streptophyta</taxon>
        <taxon>Embryophyta</taxon>
        <taxon>Tracheophyta</taxon>
        <taxon>Spermatophyta</taxon>
        <taxon>Magnoliopsida</taxon>
        <taxon>eudicotyledons</taxon>
        <taxon>Gunneridae</taxon>
        <taxon>Pentapetalae</taxon>
        <taxon>rosids</taxon>
        <taxon>fabids</taxon>
        <taxon>Fabales</taxon>
        <taxon>Fabaceae</taxon>
        <taxon>Caesalpinioideae</taxon>
        <taxon>mimosoid clade</taxon>
        <taxon>Acacieae</taxon>
        <taxon>Acacia</taxon>
    </lineage>
</organism>
<protein>
    <recommendedName>
        <fullName evidence="5">Reverse transcriptase domain-containing protein</fullName>
    </recommendedName>
</protein>
<dbReference type="SUPFAM" id="SSF56219">
    <property type="entry name" value="DNase I-like"/>
    <property type="match status" value="1"/>
</dbReference>
<dbReference type="Pfam" id="PF00078">
    <property type="entry name" value="RVT_1"/>
    <property type="match status" value="1"/>
</dbReference>
<dbReference type="PANTHER" id="PTHR19446">
    <property type="entry name" value="REVERSE TRANSCRIPTASES"/>
    <property type="match status" value="1"/>
</dbReference>
<proteinExistence type="predicted"/>
<feature type="domain" description="Reverse transcriptase" evidence="1">
    <location>
        <begin position="493"/>
        <end position="599"/>
    </location>
</feature>
<dbReference type="InterPro" id="IPR043502">
    <property type="entry name" value="DNA/RNA_pol_sf"/>
</dbReference>
<accession>A0AAE1IQM3</accession>
<reference evidence="3" key="1">
    <citation type="submission" date="2023-10" db="EMBL/GenBank/DDBJ databases">
        <title>Chromosome-level genome of the transformable northern wattle, Acacia crassicarpa.</title>
        <authorList>
            <person name="Massaro I."/>
            <person name="Sinha N.R."/>
            <person name="Poethig S."/>
            <person name="Leichty A.R."/>
        </authorList>
    </citation>
    <scope>NUCLEOTIDE SEQUENCE</scope>
    <source>
        <strain evidence="3">Acra3RX</strain>
        <tissue evidence="3">Leaf</tissue>
    </source>
</reference>
<evidence type="ECO:0008006" key="5">
    <source>
        <dbReference type="Google" id="ProtNLM"/>
    </source>
</evidence>
<dbReference type="EMBL" id="JAWXYG010000014">
    <property type="protein sequence ID" value="KAK4254761.1"/>
    <property type="molecule type" value="Genomic_DNA"/>
</dbReference>
<gene>
    <name evidence="3" type="ORF">QN277_010094</name>
</gene>
<sequence length="599" mass="68649">MNFLIWNSRGTGAGSFPGLVRDLKSYYQLNFVAIVETRCAKELSLGRANQLGFSSMELIDCEGYSGGIWCLWDNNIISISLSERHHQYMHLQVNGIAGRVWTLTVVYASPSCTPHRVLWNNLSRLATTIQGAWLIGGDFNGTLLHCERRSNAHCHTSVDRDFARWVDTQEMRDIGFAGPEFTWKRGTSEARLDRIIVNDQWSSQFPNASVAHLPFFKSDHRPLLLRLDSAKSSERPNRPFRFIAAWVLHAGFDEFVRLSWHPNISWLQNISQFSKACSKWNKEVFRHTEGRKKHLLQRLDGLSQAVSRVGLLPKYEELQLTLWKELEDVLIQESLMWARKAKMEWSVFGDRNTRYFHARANRRRKSQRVEAIKDGEGSWLYDPHSIRNLATGFFSNLLTEDVISRPALNCHVSYPCVDTDLLRWCNREVSDIEVKEAIFGMGALKSPGPDGFNALFYQNQWSTVCPSVVAYIKHLFSNPQVIQEVNSTLIVLIPKKDHPESMGDLRPISLCNVIYKTLSKIIVARLKPLLPQVIAPNQCSFVPGRHSSDNIIVAQEVIHTMRSLKQRKGFLAIKIDLEKAYDRVNWKFLLGCLQEINLP</sequence>
<feature type="domain" description="Endonuclease/exonuclease/phosphatase" evidence="2">
    <location>
        <begin position="23"/>
        <end position="220"/>
    </location>
</feature>
<evidence type="ECO:0000313" key="3">
    <source>
        <dbReference type="EMBL" id="KAK4254761.1"/>
    </source>
</evidence>
<dbReference type="InterPro" id="IPR005135">
    <property type="entry name" value="Endo/exonuclease/phosphatase"/>
</dbReference>
<dbReference type="Proteomes" id="UP001293593">
    <property type="component" value="Unassembled WGS sequence"/>
</dbReference>
<dbReference type="Pfam" id="PF03372">
    <property type="entry name" value="Exo_endo_phos"/>
    <property type="match status" value="1"/>
</dbReference>
<dbReference type="GO" id="GO:0003824">
    <property type="term" value="F:catalytic activity"/>
    <property type="evidence" value="ECO:0007669"/>
    <property type="project" value="InterPro"/>
</dbReference>
<dbReference type="InterPro" id="IPR000477">
    <property type="entry name" value="RT_dom"/>
</dbReference>
<dbReference type="CDD" id="cd01650">
    <property type="entry name" value="RT_nLTR_like"/>
    <property type="match status" value="1"/>
</dbReference>
<comment type="caution">
    <text evidence="3">The sequence shown here is derived from an EMBL/GenBank/DDBJ whole genome shotgun (WGS) entry which is preliminary data.</text>
</comment>
<evidence type="ECO:0000259" key="1">
    <source>
        <dbReference type="Pfam" id="PF00078"/>
    </source>
</evidence>
<dbReference type="Gene3D" id="3.60.10.10">
    <property type="entry name" value="Endonuclease/exonuclease/phosphatase"/>
    <property type="match status" value="1"/>
</dbReference>
<evidence type="ECO:0000259" key="2">
    <source>
        <dbReference type="Pfam" id="PF03372"/>
    </source>
</evidence>
<dbReference type="SUPFAM" id="SSF56672">
    <property type="entry name" value="DNA/RNA polymerases"/>
    <property type="match status" value="1"/>
</dbReference>